<dbReference type="NCBIfam" id="NF046077">
    <property type="entry name" value="LPS_M949_RS01915"/>
    <property type="match status" value="1"/>
</dbReference>
<keyword evidence="3" id="KW-1185">Reference proteome</keyword>
<evidence type="ECO:0000256" key="1">
    <source>
        <dbReference type="SAM" id="SignalP"/>
    </source>
</evidence>
<organism evidence="2 3">
    <name type="scientific">Epilithonimonas zeae</name>
    <dbReference type="NCBI Taxonomy" id="1416779"/>
    <lineage>
        <taxon>Bacteria</taxon>
        <taxon>Pseudomonadati</taxon>
        <taxon>Bacteroidota</taxon>
        <taxon>Flavobacteriia</taxon>
        <taxon>Flavobacteriales</taxon>
        <taxon>Weeksellaceae</taxon>
        <taxon>Chryseobacterium group</taxon>
        <taxon>Epilithonimonas</taxon>
    </lineage>
</organism>
<dbReference type="PROSITE" id="PS51257">
    <property type="entry name" value="PROKAR_LIPOPROTEIN"/>
    <property type="match status" value="1"/>
</dbReference>
<reference evidence="3" key="1">
    <citation type="submission" date="2016-11" db="EMBL/GenBank/DDBJ databases">
        <authorList>
            <person name="Varghese N."/>
            <person name="Submissions S."/>
        </authorList>
    </citation>
    <scope>NUCLEOTIDE SEQUENCE [LARGE SCALE GENOMIC DNA]</scope>
    <source>
        <strain evidence="3">DSM 27623</strain>
    </source>
</reference>
<evidence type="ECO:0000313" key="2">
    <source>
        <dbReference type="EMBL" id="SIO44110.1"/>
    </source>
</evidence>
<dbReference type="RefSeq" id="WP_074236576.1">
    <property type="nucleotide sequence ID" value="NZ_FSRK01000003.1"/>
</dbReference>
<protein>
    <recommendedName>
        <fullName evidence="4">Lipoprotein</fullName>
    </recommendedName>
</protein>
<dbReference type="STRING" id="1416779.SAMN05444409_3446"/>
<sequence length="227" mass="26401">MRKLLLPFCFLILIFIVSCNPKEQNQTNKIDTENPDKKDFIIAVEVDSAQIPKSIVYNGNFKKAVQWKDEVGENLVILSESGYHRNEKFKHEFDDSADFELFAYHFCLDKNNLQIWKMYDFVADCPVDIEAEFYPQFPIITDLDKNGIAEVWIMYKVGCHGDVSPVNLKLILYEGNKKYAMRGENKIQFGANEYIGGEYKLDKAFDSAPSVFKDYAIQLWKENVYKN</sequence>
<evidence type="ECO:0000313" key="3">
    <source>
        <dbReference type="Proteomes" id="UP000185207"/>
    </source>
</evidence>
<dbReference type="EMBL" id="FSRK01000003">
    <property type="protein sequence ID" value="SIO44110.1"/>
    <property type="molecule type" value="Genomic_DNA"/>
</dbReference>
<dbReference type="Proteomes" id="UP000185207">
    <property type="component" value="Unassembled WGS sequence"/>
</dbReference>
<name>A0A1N6JIK6_9FLAO</name>
<evidence type="ECO:0008006" key="4">
    <source>
        <dbReference type="Google" id="ProtNLM"/>
    </source>
</evidence>
<gene>
    <name evidence="2" type="ORF">SAMN05444409_3446</name>
</gene>
<keyword evidence="1" id="KW-0732">Signal</keyword>
<dbReference type="OrthoDB" id="8585774at2"/>
<dbReference type="InterPro" id="IPR058148">
    <property type="entry name" value="M949_RS01915-like_dom"/>
</dbReference>
<dbReference type="AlphaFoldDB" id="A0A1N6JIK6"/>
<feature type="signal peptide" evidence="1">
    <location>
        <begin position="1"/>
        <end position="19"/>
    </location>
</feature>
<feature type="chain" id="PRO_5012071272" description="Lipoprotein" evidence="1">
    <location>
        <begin position="20"/>
        <end position="227"/>
    </location>
</feature>
<accession>A0A1N6JIK6</accession>
<proteinExistence type="predicted"/>